<keyword evidence="2" id="KW-1185">Reference proteome</keyword>
<reference evidence="1" key="2">
    <citation type="submission" date="2025-09" db="UniProtKB">
        <authorList>
            <consortium name="EnsemblPlants"/>
        </authorList>
    </citation>
    <scope>IDENTIFICATION</scope>
</reference>
<sequence>MDRFSPTAAAAAAASGAPSYWCYSCERFVRATGGAEAGVVCPGCDGGFLEEMAAPPPPRRGPTPSAYLRRRAADPAAPLHATDPRPRRSRRGAPSGDRSSPYNPVIVLRRSAAVPAQVQEITGAAATSSFELFYDDGAGSGLRPLPESMSDFLMGSGFERLLDQLAQIEAGGFGTGRPYDNPPASKAAVESMPTVVVAARHVGADSHDCAVCKEAFDLGAEAREMPCGHMYHQDCILPWLALRNSCPVCRHELPTDVSRHPSSESDDQGSNTGAEAGSEEETTVGLTIWRLPGGGFAVGRFAGGRRAGERELPVVYTEVDGGFNNGGMPRRISWSSRGNRSSQRGIIRRVFDSMFVCFGHAHSTNAQASSSRSEWSSVFTRGIRSRSTSWASQDGHADAIAR</sequence>
<dbReference type="Proteomes" id="UP001732700">
    <property type="component" value="Chromosome 4D"/>
</dbReference>
<protein>
    <submittedName>
        <fullName evidence="1">Uncharacterized protein</fullName>
    </submittedName>
</protein>
<organism evidence="1 2">
    <name type="scientific">Avena sativa</name>
    <name type="common">Oat</name>
    <dbReference type="NCBI Taxonomy" id="4498"/>
    <lineage>
        <taxon>Eukaryota</taxon>
        <taxon>Viridiplantae</taxon>
        <taxon>Streptophyta</taxon>
        <taxon>Embryophyta</taxon>
        <taxon>Tracheophyta</taxon>
        <taxon>Spermatophyta</taxon>
        <taxon>Magnoliopsida</taxon>
        <taxon>Liliopsida</taxon>
        <taxon>Poales</taxon>
        <taxon>Poaceae</taxon>
        <taxon>BOP clade</taxon>
        <taxon>Pooideae</taxon>
        <taxon>Poodae</taxon>
        <taxon>Poeae</taxon>
        <taxon>Poeae Chloroplast Group 1 (Aveneae type)</taxon>
        <taxon>Aveninae</taxon>
        <taxon>Avena</taxon>
    </lineage>
</organism>
<evidence type="ECO:0000313" key="1">
    <source>
        <dbReference type="EnsemblPlants" id="AVESA.00010b.r2.4DG0792380.1.CDS.1"/>
    </source>
</evidence>
<evidence type="ECO:0000313" key="2">
    <source>
        <dbReference type="Proteomes" id="UP001732700"/>
    </source>
</evidence>
<name>A0ACD5XGR3_AVESA</name>
<accession>A0ACD5XGR3</accession>
<dbReference type="EnsemblPlants" id="AVESA.00010b.r2.4DG0792380.1">
    <property type="protein sequence ID" value="AVESA.00010b.r2.4DG0792380.1.CDS.1"/>
    <property type="gene ID" value="AVESA.00010b.r2.4DG0792380"/>
</dbReference>
<reference evidence="1" key="1">
    <citation type="submission" date="2021-05" db="EMBL/GenBank/DDBJ databases">
        <authorList>
            <person name="Scholz U."/>
            <person name="Mascher M."/>
            <person name="Fiebig A."/>
        </authorList>
    </citation>
    <scope>NUCLEOTIDE SEQUENCE [LARGE SCALE GENOMIC DNA]</scope>
</reference>
<proteinExistence type="predicted"/>